<dbReference type="InterPro" id="IPR029045">
    <property type="entry name" value="ClpP/crotonase-like_dom_sf"/>
</dbReference>
<dbReference type="Proteomes" id="UP000809273">
    <property type="component" value="Unassembled WGS sequence"/>
</dbReference>
<evidence type="ECO:0000313" key="4">
    <source>
        <dbReference type="Proteomes" id="UP000809273"/>
    </source>
</evidence>
<proteinExistence type="inferred from homology"/>
<dbReference type="PANTHER" id="PTHR43802:SF1">
    <property type="entry name" value="IP11341P-RELATED"/>
    <property type="match status" value="1"/>
</dbReference>
<dbReference type="CDD" id="cd06558">
    <property type="entry name" value="crotonase-like"/>
    <property type="match status" value="1"/>
</dbReference>
<dbReference type="EMBL" id="JAFGIX010000007">
    <property type="protein sequence ID" value="MBN1571838.1"/>
    <property type="molecule type" value="Genomic_DNA"/>
</dbReference>
<evidence type="ECO:0000256" key="1">
    <source>
        <dbReference type="ARBA" id="ARBA00005254"/>
    </source>
</evidence>
<dbReference type="SUPFAM" id="SSF52096">
    <property type="entry name" value="ClpP/crotonase"/>
    <property type="match status" value="1"/>
</dbReference>
<dbReference type="InterPro" id="IPR001753">
    <property type="entry name" value="Enoyl-CoA_hydra/iso"/>
</dbReference>
<keyword evidence="2" id="KW-0456">Lyase</keyword>
<gene>
    <name evidence="3" type="ORF">JW984_01440</name>
</gene>
<evidence type="ECO:0000313" key="3">
    <source>
        <dbReference type="EMBL" id="MBN1571838.1"/>
    </source>
</evidence>
<dbReference type="PANTHER" id="PTHR43802">
    <property type="entry name" value="ENOYL-COA HYDRATASE"/>
    <property type="match status" value="1"/>
</dbReference>
<reference evidence="3" key="1">
    <citation type="journal article" date="2021" name="Environ. Microbiol.">
        <title>Genomic characterization of three novel Desulfobacterota classes expand the metabolic and phylogenetic diversity of the phylum.</title>
        <authorList>
            <person name="Murphy C.L."/>
            <person name="Biggerstaff J."/>
            <person name="Eichhorn A."/>
            <person name="Ewing E."/>
            <person name="Shahan R."/>
            <person name="Soriano D."/>
            <person name="Stewart S."/>
            <person name="VanMol K."/>
            <person name="Walker R."/>
            <person name="Walters P."/>
            <person name="Elshahed M.S."/>
            <person name="Youssef N.H."/>
        </authorList>
    </citation>
    <scope>NUCLEOTIDE SEQUENCE</scope>
    <source>
        <strain evidence="3">Zod_Metabat.24</strain>
    </source>
</reference>
<evidence type="ECO:0000256" key="2">
    <source>
        <dbReference type="ARBA" id="ARBA00023239"/>
    </source>
</evidence>
<dbReference type="FunFam" id="1.10.12.10:FF:000001">
    <property type="entry name" value="Probable enoyl-CoA hydratase, mitochondrial"/>
    <property type="match status" value="1"/>
</dbReference>
<protein>
    <submittedName>
        <fullName evidence="3">Enoyl-CoA hydratase/isomerase family protein</fullName>
    </submittedName>
</protein>
<sequence>MSELLFDKDGDVGTVTLNRPDRMNSLNFNMVKGLIDYFAEAEQDDSIRAIVLTANGRAFCTGADLVGGAGRADISTPVGMKLSAHLYGKLFFTMFTTEKPIVNAINGTAAGAGVNIALAGDIVVAAEGVKFIEVFVRRGMFPDAGGMFLLPRLVGLAKAKEIMFFGEDIPAEKALEMGLINRVVEKDKLMDEAMALAKRLAAGPTRAIGMMKKLLNRSFELDIQTVLEFEAAFQGILVSTDDVKEGVQSFLEKRPPEFKGK</sequence>
<reference evidence="3" key="2">
    <citation type="submission" date="2021-01" db="EMBL/GenBank/DDBJ databases">
        <authorList>
            <person name="Hahn C.R."/>
            <person name="Youssef N.H."/>
            <person name="Elshahed M."/>
        </authorList>
    </citation>
    <scope>NUCLEOTIDE SEQUENCE</scope>
    <source>
        <strain evidence="3">Zod_Metabat.24</strain>
    </source>
</reference>
<dbReference type="Pfam" id="PF00378">
    <property type="entry name" value="ECH_1"/>
    <property type="match status" value="1"/>
</dbReference>
<dbReference type="Gene3D" id="3.90.226.10">
    <property type="entry name" value="2-enoyl-CoA Hydratase, Chain A, domain 1"/>
    <property type="match status" value="1"/>
</dbReference>
<dbReference type="AlphaFoldDB" id="A0A9D8KBR4"/>
<dbReference type="GO" id="GO:0016836">
    <property type="term" value="F:hydro-lyase activity"/>
    <property type="evidence" value="ECO:0007669"/>
    <property type="project" value="UniProtKB-ARBA"/>
</dbReference>
<dbReference type="Gene3D" id="1.10.12.10">
    <property type="entry name" value="Lyase 2-enoyl-coa Hydratase, Chain A, domain 2"/>
    <property type="match status" value="1"/>
</dbReference>
<accession>A0A9D8KBR4</accession>
<dbReference type="InterPro" id="IPR014748">
    <property type="entry name" value="Enoyl-CoA_hydra_C"/>
</dbReference>
<organism evidence="3 4">
    <name type="scientific">Candidatus Zymogenus saltonus</name>
    <dbReference type="NCBI Taxonomy" id="2844893"/>
    <lineage>
        <taxon>Bacteria</taxon>
        <taxon>Deltaproteobacteria</taxon>
        <taxon>Candidatus Zymogenia</taxon>
        <taxon>Candidatus Zymogeniales</taxon>
        <taxon>Candidatus Zymogenaceae</taxon>
        <taxon>Candidatus Zymogenus</taxon>
    </lineage>
</organism>
<name>A0A9D8KBR4_9DELT</name>
<comment type="caution">
    <text evidence="3">The sequence shown here is derived from an EMBL/GenBank/DDBJ whole genome shotgun (WGS) entry which is preliminary data.</text>
</comment>
<comment type="similarity">
    <text evidence="1">Belongs to the enoyl-CoA hydratase/isomerase family.</text>
</comment>